<protein>
    <submittedName>
        <fullName evidence="1">Uncharacterized protein</fullName>
    </submittedName>
</protein>
<accession>V4K0K3</accession>
<keyword evidence="2" id="KW-1185">Reference proteome</keyword>
<reference evidence="1 2" key="1">
    <citation type="journal article" date="2013" name="Front. Plant Sci.">
        <title>The Reference Genome of the Halophytic Plant Eutrema salsugineum.</title>
        <authorList>
            <person name="Yang R."/>
            <person name="Jarvis D.E."/>
            <person name="Chen H."/>
            <person name="Beilstein M.A."/>
            <person name="Grimwood J."/>
            <person name="Jenkins J."/>
            <person name="Shu S."/>
            <person name="Prochnik S."/>
            <person name="Xin M."/>
            <person name="Ma C."/>
            <person name="Schmutz J."/>
            <person name="Wing R.A."/>
            <person name="Mitchell-Olds T."/>
            <person name="Schumaker K.S."/>
            <person name="Wang X."/>
        </authorList>
    </citation>
    <scope>NUCLEOTIDE SEQUENCE [LARGE SCALE GENOMIC DNA]</scope>
</reference>
<gene>
    <name evidence="1" type="ORF">EUTSA_v10005217mg</name>
</gene>
<dbReference type="KEGG" id="eus:EUTSA_v10005217mg"/>
<dbReference type="AlphaFoldDB" id="V4K0K3"/>
<dbReference type="Gramene" id="ESQ31380">
    <property type="protein sequence ID" value="ESQ31380"/>
    <property type="gene ID" value="EUTSA_v10005217mg"/>
</dbReference>
<organism evidence="1 2">
    <name type="scientific">Eutrema salsugineum</name>
    <name type="common">Saltwater cress</name>
    <name type="synonym">Sisymbrium salsugineum</name>
    <dbReference type="NCBI Taxonomy" id="72664"/>
    <lineage>
        <taxon>Eukaryota</taxon>
        <taxon>Viridiplantae</taxon>
        <taxon>Streptophyta</taxon>
        <taxon>Embryophyta</taxon>
        <taxon>Tracheophyta</taxon>
        <taxon>Spermatophyta</taxon>
        <taxon>Magnoliopsida</taxon>
        <taxon>eudicotyledons</taxon>
        <taxon>Gunneridae</taxon>
        <taxon>Pentapetalae</taxon>
        <taxon>rosids</taxon>
        <taxon>malvids</taxon>
        <taxon>Brassicales</taxon>
        <taxon>Brassicaceae</taxon>
        <taxon>Eutremeae</taxon>
        <taxon>Eutrema</taxon>
    </lineage>
</organism>
<dbReference type="EMBL" id="KI517748">
    <property type="protein sequence ID" value="ESQ31380.1"/>
    <property type="molecule type" value="Genomic_DNA"/>
</dbReference>
<sequence length="81" mass="9376">MIQYPKKKKNQTFRRESLAVDEFIISCLSIRCLFFCRPKKMVTTPVKIFMGEFVLLLSTKAFMETGVALLHTSVQIKTEKS</sequence>
<dbReference type="Proteomes" id="UP000030689">
    <property type="component" value="Unassembled WGS sequence"/>
</dbReference>
<evidence type="ECO:0000313" key="1">
    <source>
        <dbReference type="EMBL" id="ESQ31380.1"/>
    </source>
</evidence>
<name>V4K0K3_EUTSA</name>
<evidence type="ECO:0000313" key="2">
    <source>
        <dbReference type="Proteomes" id="UP000030689"/>
    </source>
</evidence>
<proteinExistence type="predicted"/>